<accession>A0A6S5RRB5</accession>
<evidence type="ECO:0000313" key="2">
    <source>
        <dbReference type="Proteomes" id="UP000515591"/>
    </source>
</evidence>
<gene>
    <name evidence="1" type="ORF">WP8S17C03_48400</name>
</gene>
<dbReference type="AlphaFoldDB" id="A0A6S5RRB5"/>
<dbReference type="EMBL" id="AP022213">
    <property type="protein sequence ID" value="BBT18791.1"/>
    <property type="molecule type" value="Genomic_DNA"/>
</dbReference>
<reference evidence="1 2" key="1">
    <citation type="submission" date="2019-12" db="EMBL/GenBank/DDBJ databases">
        <title>complete genome sequences of Pseudomonas otitidis str. WP8-S17-CRE-03 isolated from wastewater treatment plant effluent.</title>
        <authorList>
            <person name="Sekizuka T."/>
            <person name="Itokawa K."/>
            <person name="Yatsu K."/>
            <person name="Inamine Y."/>
            <person name="Kuroda M."/>
        </authorList>
    </citation>
    <scope>NUCLEOTIDE SEQUENCE [LARGE SCALE GENOMIC DNA]</scope>
    <source>
        <strain evidence="1 2">WP8-S17-CRE-03</strain>
    </source>
</reference>
<evidence type="ECO:0000313" key="1">
    <source>
        <dbReference type="EMBL" id="BBT18791.1"/>
    </source>
</evidence>
<sequence length="232" mass="26052">MSVNGQVSELLAGVQGFSKNHGLRVVTEIDQHSRLFLAWTPYISGAKTGVADDLLDGAVSSLREVAACAGLGLVRPALLAMRTQIDLILSWLYFKDHRVEWEYVNSTGDGFKLKKEILEYLAKYNPSYGRRFGILKSVANRKEIDPYRLLSAHIHSQSLSTLPLIDALKDVVGDLNIVNQLPELAHEVDEYINDILFSVFGDGWTQIPRALTRSIDLRFKTKAQKQDFYSVK</sequence>
<protein>
    <submittedName>
        <fullName evidence="1">Uncharacterized protein</fullName>
    </submittedName>
</protein>
<name>A0A6S5RRB5_9GAMM</name>
<dbReference type="Proteomes" id="UP000515591">
    <property type="component" value="Chromosome"/>
</dbReference>
<organism evidence="1 2">
    <name type="scientific">Metapseudomonas otitidis</name>
    <dbReference type="NCBI Taxonomy" id="319939"/>
    <lineage>
        <taxon>Bacteria</taxon>
        <taxon>Pseudomonadati</taxon>
        <taxon>Pseudomonadota</taxon>
        <taxon>Gammaproteobacteria</taxon>
        <taxon>Pseudomonadales</taxon>
        <taxon>Pseudomonadaceae</taxon>
        <taxon>Metapseudomonas</taxon>
    </lineage>
</organism>
<proteinExistence type="predicted"/>